<sequence length="187" mass="20088">MKYRYLFGVMIALNIPVGEVVANPNTNANANALLIVSNVNPMDDQQLASYRGGFKFQNDYIVNIGLSIKTAIDGNVMLNSRIANLVIQNGNLKNLAVSSGEQNQQEVGLVNVIQNGGGNNISVDEISSSYRPEVVSASSITNIVQNTLDNSVIGLSTIVDVDAQVGSALQQVRVAKQLEEAVMARFY</sequence>
<protein>
    <submittedName>
        <fullName evidence="1">Uncharacterized protein</fullName>
    </submittedName>
</protein>
<evidence type="ECO:0000313" key="2">
    <source>
        <dbReference type="Proteomes" id="UP000248729"/>
    </source>
</evidence>
<accession>A0A329E6P4</accession>
<dbReference type="EMBL" id="QLTR01000053">
    <property type="protein sequence ID" value="RAS54259.1"/>
    <property type="molecule type" value="Genomic_DNA"/>
</dbReference>
<proteinExistence type="predicted"/>
<dbReference type="RefSeq" id="WP_112404827.1">
    <property type="nucleotide sequence ID" value="NZ_QLTR01000053.1"/>
</dbReference>
<comment type="caution">
    <text evidence="1">The sequence shown here is derived from an EMBL/GenBank/DDBJ whole genome shotgun (WGS) entry which is preliminary data.</text>
</comment>
<dbReference type="AlphaFoldDB" id="A0A329E6P4"/>
<evidence type="ECO:0000313" key="1">
    <source>
        <dbReference type="EMBL" id="RAS54259.1"/>
    </source>
</evidence>
<organism evidence="1 2">
    <name type="scientific">Vibrio diazotrophicus</name>
    <dbReference type="NCBI Taxonomy" id="685"/>
    <lineage>
        <taxon>Bacteria</taxon>
        <taxon>Pseudomonadati</taxon>
        <taxon>Pseudomonadota</taxon>
        <taxon>Gammaproteobacteria</taxon>
        <taxon>Vibrionales</taxon>
        <taxon>Vibrionaceae</taxon>
        <taxon>Vibrio</taxon>
    </lineage>
</organism>
<name>A0A329E6P4_VIBDI</name>
<reference evidence="1 2" key="1">
    <citation type="submission" date="2018-06" db="EMBL/GenBank/DDBJ databases">
        <title>Freshwater and sediment microbial communities from various areas in North America, analyzing microbe dynamics in response to fracking.</title>
        <authorList>
            <person name="Lamendella R."/>
        </authorList>
    </citation>
    <scope>NUCLEOTIDE SEQUENCE [LARGE SCALE GENOMIC DNA]</scope>
    <source>
        <strain evidence="1 2">99A</strain>
    </source>
</reference>
<gene>
    <name evidence="1" type="ORF">DET48_15310</name>
</gene>
<dbReference type="Proteomes" id="UP000248729">
    <property type="component" value="Unassembled WGS sequence"/>
</dbReference>